<dbReference type="GO" id="GO:0007018">
    <property type="term" value="P:microtubule-based movement"/>
    <property type="evidence" value="ECO:0007669"/>
    <property type="project" value="InterPro"/>
</dbReference>
<feature type="compositionally biased region" description="Low complexity" evidence="15">
    <location>
        <begin position="1"/>
        <end position="26"/>
    </location>
</feature>
<protein>
    <recommendedName>
        <fullName evidence="13">Kinesin-like protein</fullName>
    </recommendedName>
</protein>
<proteinExistence type="inferred from homology"/>
<feature type="binding site" evidence="12">
    <location>
        <begin position="293"/>
        <end position="300"/>
    </location>
    <ligand>
        <name>ATP</name>
        <dbReference type="ChEBI" id="CHEBI:30616"/>
    </ligand>
</feature>
<dbReference type="OrthoDB" id="3176171at2759"/>
<sequence length="948" mass="101515">MATTLPRPSRPSNGPPSMALPALPMPKTRKSTGGIATPTNRSLSSTPKSGLRAPSSSFAPPASPAPTSALPQPRSASLAVAPGKTLRKSVSINSFPQPPRSESRVNSLPPSPLTPSDSRRKSKASVCSTYSHLSSGTPSLLNNSGEGKFISSASVRMSDGLISVSSPPQSRSSSAQDSYSTSATTYDDPADGSAPRSAANTEKRSSKMEGKGNVLVSVRVRPDASGNDGKSEGEWMVDGRKSLVAYRGKEGGDYFYDNVFSTHDDNGKVYDHIAKRLVRRVMEGYHGTVFAYGMTGTGKTFSMQGTASSPGVIPLAITDIFSYIRETPSREFLLRVSYLEIYNERIHDLLSMSTAPTIGGGPQEEIKLREDAKRGVYASPLKEEIVQSPTQLLRVIARGDQARRTASTQFNSRSSRSHAVVQIVVESRERIPGNVGDSKRSGLPPGGVRVSTLSLIDLAGSEKAAETKERRTEGSHINKSLLTLGTVISRLSDDKDGKGDKDGKHLPYRDSKLTRLLQGALSGNSLVSILCTIQIGSTGSAAAASSHTSETINTLKFASRAKNNIVSHAKKAEEALGSGGDGGARVLLERYRMEIVELKHQLDAQAKEKKAQKIAEEQTVDVEEEKAREQEAEYRHEEQMLEMQLARTALKERIDHLNRLILSSKSIGVNSSGTFSALGVRSSMLSTRSSMATPSSGRPTIDRTSSMTSASSTIGRRSSGGVQPVPQGEAAVEDDDSAGSLGDGTASLAAQNRALQADLVDKNRYIQTLEKRLMQARRASSSRTSVGFSAPNKGIMVGEDHSVSALLKDKDTEIADLRARLDDKDRMLAALRSAARSRDTAEGSFEGRNSHMFEQTIQAPASPPSASSANFPEMRNRRKSVDEMSKMLDEMIGERVENGQIVRGNRGSVRVAADRGKLGGLTEPKTDVEPLRPASALGEEASKVTVEA</sequence>
<keyword evidence="7 14" id="KW-0175">Coiled coil</keyword>
<dbReference type="SMART" id="SM00129">
    <property type="entry name" value="KISc"/>
    <property type="match status" value="1"/>
</dbReference>
<dbReference type="GO" id="GO:0008017">
    <property type="term" value="F:microtubule binding"/>
    <property type="evidence" value="ECO:0007669"/>
    <property type="project" value="InterPro"/>
</dbReference>
<evidence type="ECO:0000256" key="15">
    <source>
        <dbReference type="SAM" id="MobiDB-lite"/>
    </source>
</evidence>
<evidence type="ECO:0000256" key="10">
    <source>
        <dbReference type="ARBA" id="ARBA00023306"/>
    </source>
</evidence>
<feature type="region of interest" description="Disordered" evidence="15">
    <location>
        <begin position="905"/>
        <end position="948"/>
    </location>
</feature>
<dbReference type="Gene3D" id="3.40.850.10">
    <property type="entry name" value="Kinesin motor domain"/>
    <property type="match status" value="1"/>
</dbReference>
<evidence type="ECO:0000256" key="1">
    <source>
        <dbReference type="ARBA" id="ARBA00004245"/>
    </source>
</evidence>
<dbReference type="PROSITE" id="PS00411">
    <property type="entry name" value="KINESIN_MOTOR_1"/>
    <property type="match status" value="1"/>
</dbReference>
<keyword evidence="10" id="KW-0131">Cell cycle</keyword>
<feature type="region of interest" description="Disordered" evidence="15">
    <location>
        <begin position="686"/>
        <end position="744"/>
    </location>
</feature>
<feature type="region of interest" description="Disordered" evidence="15">
    <location>
        <begin position="160"/>
        <end position="233"/>
    </location>
</feature>
<keyword evidence="8 12" id="KW-0505">Motor protein</keyword>
<keyword evidence="3" id="KW-0132">Cell division</keyword>
<keyword evidence="5" id="KW-0498">Mitosis</keyword>
<feature type="compositionally biased region" description="Basic and acidic residues" evidence="15">
    <location>
        <begin position="201"/>
        <end position="210"/>
    </location>
</feature>
<dbReference type="SUPFAM" id="SSF52540">
    <property type="entry name" value="P-loop containing nucleoside triphosphate hydrolases"/>
    <property type="match status" value="1"/>
</dbReference>
<dbReference type="InterPro" id="IPR019821">
    <property type="entry name" value="Kinesin_motor_CS"/>
</dbReference>
<dbReference type="PANTHER" id="PTHR47968:SF75">
    <property type="entry name" value="CENTROMERE-ASSOCIATED PROTEIN E"/>
    <property type="match status" value="1"/>
</dbReference>
<feature type="region of interest" description="Disordered" evidence="15">
    <location>
        <begin position="1"/>
        <end position="147"/>
    </location>
</feature>
<keyword evidence="2" id="KW-0963">Cytoplasm</keyword>
<dbReference type="PANTHER" id="PTHR47968">
    <property type="entry name" value="CENTROMERE PROTEIN E"/>
    <property type="match status" value="1"/>
</dbReference>
<evidence type="ECO:0000256" key="7">
    <source>
        <dbReference type="ARBA" id="ARBA00023054"/>
    </source>
</evidence>
<feature type="compositionally biased region" description="Polar residues" evidence="15">
    <location>
        <begin position="37"/>
        <end position="48"/>
    </location>
</feature>
<gene>
    <name evidence="17" type="ORF">F5X68DRAFT_41461</name>
</gene>
<evidence type="ECO:0000256" key="6">
    <source>
        <dbReference type="ARBA" id="ARBA00022840"/>
    </source>
</evidence>
<keyword evidence="4 12" id="KW-0547">Nucleotide-binding</keyword>
<evidence type="ECO:0000256" key="4">
    <source>
        <dbReference type="ARBA" id="ARBA00022741"/>
    </source>
</evidence>
<feature type="domain" description="Kinesin motor" evidence="16">
    <location>
        <begin position="213"/>
        <end position="564"/>
    </location>
</feature>
<evidence type="ECO:0000259" key="16">
    <source>
        <dbReference type="PROSITE" id="PS50067"/>
    </source>
</evidence>
<keyword evidence="9" id="KW-0206">Cytoskeleton</keyword>
<evidence type="ECO:0000313" key="17">
    <source>
        <dbReference type="EMBL" id="KAH6674025.1"/>
    </source>
</evidence>
<reference evidence="17" key="1">
    <citation type="journal article" date="2021" name="Nat. Commun.">
        <title>Genetic determinants of endophytism in the Arabidopsis root mycobiome.</title>
        <authorList>
            <person name="Mesny F."/>
            <person name="Miyauchi S."/>
            <person name="Thiergart T."/>
            <person name="Pickel B."/>
            <person name="Atanasova L."/>
            <person name="Karlsson M."/>
            <person name="Huettel B."/>
            <person name="Barry K.W."/>
            <person name="Haridas S."/>
            <person name="Chen C."/>
            <person name="Bauer D."/>
            <person name="Andreopoulos W."/>
            <person name="Pangilinan J."/>
            <person name="LaButti K."/>
            <person name="Riley R."/>
            <person name="Lipzen A."/>
            <person name="Clum A."/>
            <person name="Drula E."/>
            <person name="Henrissat B."/>
            <person name="Kohler A."/>
            <person name="Grigoriev I.V."/>
            <person name="Martin F.M."/>
            <person name="Hacquard S."/>
        </authorList>
    </citation>
    <scope>NUCLEOTIDE SEQUENCE</scope>
    <source>
        <strain evidence="17">MPI-SDFR-AT-0117</strain>
    </source>
</reference>
<keyword evidence="18" id="KW-1185">Reference proteome</keyword>
<comment type="caution">
    <text evidence="17">The sequence shown here is derived from an EMBL/GenBank/DDBJ whole genome shotgun (WGS) entry which is preliminary data.</text>
</comment>
<evidence type="ECO:0000256" key="5">
    <source>
        <dbReference type="ARBA" id="ARBA00022776"/>
    </source>
</evidence>
<comment type="function">
    <text evidence="11">Required for assembly of the mitotic spindle.</text>
</comment>
<dbReference type="AlphaFoldDB" id="A0A9P8V513"/>
<keyword evidence="6 12" id="KW-0067">ATP-binding</keyword>
<dbReference type="PROSITE" id="PS50067">
    <property type="entry name" value="KINESIN_MOTOR_2"/>
    <property type="match status" value="1"/>
</dbReference>
<feature type="compositionally biased region" description="Polar residues" evidence="15">
    <location>
        <begin position="686"/>
        <end position="716"/>
    </location>
</feature>
<evidence type="ECO:0000256" key="12">
    <source>
        <dbReference type="PROSITE-ProRule" id="PRU00283"/>
    </source>
</evidence>
<feature type="compositionally biased region" description="Low complexity" evidence="15">
    <location>
        <begin position="53"/>
        <end position="69"/>
    </location>
</feature>
<evidence type="ECO:0000256" key="2">
    <source>
        <dbReference type="ARBA" id="ARBA00022490"/>
    </source>
</evidence>
<dbReference type="InterPro" id="IPR036961">
    <property type="entry name" value="Kinesin_motor_dom_sf"/>
</dbReference>
<evidence type="ECO:0000313" key="18">
    <source>
        <dbReference type="Proteomes" id="UP000770015"/>
    </source>
</evidence>
<dbReference type="Proteomes" id="UP000770015">
    <property type="component" value="Unassembled WGS sequence"/>
</dbReference>
<evidence type="ECO:0000256" key="9">
    <source>
        <dbReference type="ARBA" id="ARBA00023212"/>
    </source>
</evidence>
<dbReference type="GO" id="GO:0003777">
    <property type="term" value="F:microtubule motor activity"/>
    <property type="evidence" value="ECO:0007669"/>
    <property type="project" value="InterPro"/>
</dbReference>
<evidence type="ECO:0000256" key="13">
    <source>
        <dbReference type="RuleBase" id="RU000394"/>
    </source>
</evidence>
<comment type="similarity">
    <text evidence="12 13">Belongs to the TRAFAC class myosin-kinesin ATPase superfamily. Kinesin family.</text>
</comment>
<dbReference type="InterPro" id="IPR027417">
    <property type="entry name" value="P-loop_NTPase"/>
</dbReference>
<evidence type="ECO:0000256" key="8">
    <source>
        <dbReference type="ARBA" id="ARBA00023175"/>
    </source>
</evidence>
<feature type="coiled-coil region" evidence="14">
    <location>
        <begin position="807"/>
        <end position="834"/>
    </location>
</feature>
<dbReference type="Pfam" id="PF00225">
    <property type="entry name" value="Kinesin"/>
    <property type="match status" value="1"/>
</dbReference>
<evidence type="ECO:0000256" key="3">
    <source>
        <dbReference type="ARBA" id="ARBA00022618"/>
    </source>
</evidence>
<dbReference type="InterPro" id="IPR027640">
    <property type="entry name" value="Kinesin-like_fam"/>
</dbReference>
<keyword evidence="13" id="KW-0493">Microtubule</keyword>
<accession>A0A9P8V513</accession>
<dbReference type="InterPro" id="IPR001752">
    <property type="entry name" value="Kinesin_motor_dom"/>
</dbReference>
<feature type="region of interest" description="Disordered" evidence="15">
    <location>
        <begin position="857"/>
        <end position="878"/>
    </location>
</feature>
<feature type="coiled-coil region" evidence="14">
    <location>
        <begin position="588"/>
        <end position="640"/>
    </location>
</feature>
<dbReference type="GO" id="GO:0005524">
    <property type="term" value="F:ATP binding"/>
    <property type="evidence" value="ECO:0007669"/>
    <property type="project" value="UniProtKB-UniRule"/>
</dbReference>
<evidence type="ECO:0000256" key="14">
    <source>
        <dbReference type="SAM" id="Coils"/>
    </source>
</evidence>
<dbReference type="EMBL" id="JAGSXJ010000026">
    <property type="protein sequence ID" value="KAH6674025.1"/>
    <property type="molecule type" value="Genomic_DNA"/>
</dbReference>
<name>A0A9P8V513_9PEZI</name>
<organism evidence="17 18">
    <name type="scientific">Plectosphaerella plurivora</name>
    <dbReference type="NCBI Taxonomy" id="936078"/>
    <lineage>
        <taxon>Eukaryota</taxon>
        <taxon>Fungi</taxon>
        <taxon>Dikarya</taxon>
        <taxon>Ascomycota</taxon>
        <taxon>Pezizomycotina</taxon>
        <taxon>Sordariomycetes</taxon>
        <taxon>Hypocreomycetidae</taxon>
        <taxon>Glomerellales</taxon>
        <taxon>Plectosphaerellaceae</taxon>
        <taxon>Plectosphaerella</taxon>
    </lineage>
</organism>
<dbReference type="GO" id="GO:0051301">
    <property type="term" value="P:cell division"/>
    <property type="evidence" value="ECO:0007669"/>
    <property type="project" value="UniProtKB-KW"/>
</dbReference>
<evidence type="ECO:0000256" key="11">
    <source>
        <dbReference type="ARBA" id="ARBA00054086"/>
    </source>
</evidence>
<dbReference type="PRINTS" id="PR00380">
    <property type="entry name" value="KINESINHEAVY"/>
</dbReference>
<dbReference type="GO" id="GO:0005874">
    <property type="term" value="C:microtubule"/>
    <property type="evidence" value="ECO:0007669"/>
    <property type="project" value="UniProtKB-KW"/>
</dbReference>
<feature type="compositionally biased region" description="Polar residues" evidence="15">
    <location>
        <begin position="125"/>
        <end position="147"/>
    </location>
</feature>
<feature type="compositionally biased region" description="Low complexity" evidence="15">
    <location>
        <begin position="165"/>
        <end position="187"/>
    </location>
</feature>
<dbReference type="FunFam" id="3.40.850.10:FF:000073">
    <property type="entry name" value="Kinesin-like protein"/>
    <property type="match status" value="1"/>
</dbReference>
<comment type="subcellular location">
    <subcellularLocation>
        <location evidence="1">Cytoplasm</location>
        <location evidence="1">Cytoskeleton</location>
    </subcellularLocation>
</comment>